<gene>
    <name evidence="2" type="ORF">DB32_004012</name>
</gene>
<proteinExistence type="predicted"/>
<keyword evidence="1" id="KW-0812">Transmembrane</keyword>
<keyword evidence="1" id="KW-1133">Transmembrane helix</keyword>
<dbReference type="EMBL" id="CP011125">
    <property type="protein sequence ID" value="AKF06863.1"/>
    <property type="molecule type" value="Genomic_DNA"/>
</dbReference>
<sequence length="154" mass="16743">MTPYRTFEHDTYNERSAALLRSVGIVVVLLSVGGLALALRNWVGLLFSVAGLAACAGWVALVGRSRRRARGTVSLRLEPDALRLADGATTIELPWSDVSDVAVDEDRLDVRITRRDGDPLRIEPMFRGASVYDLADAICAAWRASTSATDRSGR</sequence>
<accession>A0A0F6YK47</accession>
<evidence type="ECO:0008006" key="4">
    <source>
        <dbReference type="Google" id="ProtNLM"/>
    </source>
</evidence>
<dbReference type="Proteomes" id="UP000034883">
    <property type="component" value="Chromosome"/>
</dbReference>
<evidence type="ECO:0000313" key="3">
    <source>
        <dbReference type="Proteomes" id="UP000034883"/>
    </source>
</evidence>
<name>A0A0F6YK47_9BACT</name>
<reference evidence="2 3" key="1">
    <citation type="submission" date="2015-03" db="EMBL/GenBank/DDBJ databases">
        <title>Genome assembly of Sandaracinus amylolyticus DSM 53668.</title>
        <authorList>
            <person name="Sharma G."/>
            <person name="Subramanian S."/>
        </authorList>
    </citation>
    <scope>NUCLEOTIDE SEQUENCE [LARGE SCALE GENOMIC DNA]</scope>
    <source>
        <strain evidence="2 3">DSM 53668</strain>
    </source>
</reference>
<keyword evidence="3" id="KW-1185">Reference proteome</keyword>
<organism evidence="2 3">
    <name type="scientific">Sandaracinus amylolyticus</name>
    <dbReference type="NCBI Taxonomy" id="927083"/>
    <lineage>
        <taxon>Bacteria</taxon>
        <taxon>Pseudomonadati</taxon>
        <taxon>Myxococcota</taxon>
        <taxon>Polyangia</taxon>
        <taxon>Polyangiales</taxon>
        <taxon>Sandaracinaceae</taxon>
        <taxon>Sandaracinus</taxon>
    </lineage>
</organism>
<feature type="transmembrane region" description="Helical" evidence="1">
    <location>
        <begin position="45"/>
        <end position="63"/>
    </location>
</feature>
<dbReference type="STRING" id="927083.DB32_004012"/>
<feature type="transmembrane region" description="Helical" evidence="1">
    <location>
        <begin position="18"/>
        <end position="39"/>
    </location>
</feature>
<dbReference type="AlphaFoldDB" id="A0A0F6YK47"/>
<keyword evidence="1" id="KW-0472">Membrane</keyword>
<protein>
    <recommendedName>
        <fullName evidence="4">PH domain-containing protein</fullName>
    </recommendedName>
</protein>
<dbReference type="RefSeq" id="WP_053234091.1">
    <property type="nucleotide sequence ID" value="NZ_CP011125.1"/>
</dbReference>
<evidence type="ECO:0000313" key="2">
    <source>
        <dbReference type="EMBL" id="AKF06863.1"/>
    </source>
</evidence>
<dbReference type="KEGG" id="samy:DB32_004012"/>
<evidence type="ECO:0000256" key="1">
    <source>
        <dbReference type="SAM" id="Phobius"/>
    </source>
</evidence>